<name>A0ACC1D0U7_9NEOP</name>
<evidence type="ECO:0000313" key="2">
    <source>
        <dbReference type="Proteomes" id="UP000824533"/>
    </source>
</evidence>
<comment type="caution">
    <text evidence="1">The sequence shown here is derived from an EMBL/GenBank/DDBJ whole genome shotgun (WGS) entry which is preliminary data.</text>
</comment>
<evidence type="ECO:0000313" key="1">
    <source>
        <dbReference type="EMBL" id="KAJ0177467.1"/>
    </source>
</evidence>
<dbReference type="Proteomes" id="UP000824533">
    <property type="component" value="Linkage Group LG12"/>
</dbReference>
<dbReference type="EMBL" id="CM034398">
    <property type="protein sequence ID" value="KAJ0177467.1"/>
    <property type="molecule type" value="Genomic_DNA"/>
</dbReference>
<organism evidence="1 2">
    <name type="scientific">Dendrolimus kikuchii</name>
    <dbReference type="NCBI Taxonomy" id="765133"/>
    <lineage>
        <taxon>Eukaryota</taxon>
        <taxon>Metazoa</taxon>
        <taxon>Ecdysozoa</taxon>
        <taxon>Arthropoda</taxon>
        <taxon>Hexapoda</taxon>
        <taxon>Insecta</taxon>
        <taxon>Pterygota</taxon>
        <taxon>Neoptera</taxon>
        <taxon>Endopterygota</taxon>
        <taxon>Lepidoptera</taxon>
        <taxon>Glossata</taxon>
        <taxon>Ditrysia</taxon>
        <taxon>Bombycoidea</taxon>
        <taxon>Lasiocampidae</taxon>
        <taxon>Dendrolimus</taxon>
    </lineage>
</organism>
<proteinExistence type="predicted"/>
<reference evidence="1 2" key="1">
    <citation type="journal article" date="2021" name="Front. Genet.">
        <title>Chromosome-Level Genome Assembly Reveals Significant Gene Expansion in the Toll and IMD Signaling Pathways of Dendrolimus kikuchii.</title>
        <authorList>
            <person name="Zhou J."/>
            <person name="Wu P."/>
            <person name="Xiong Z."/>
            <person name="Liu N."/>
            <person name="Zhao N."/>
            <person name="Ji M."/>
            <person name="Qiu Y."/>
            <person name="Yang B."/>
        </authorList>
    </citation>
    <scope>NUCLEOTIDE SEQUENCE [LARGE SCALE GENOMIC DNA]</scope>
    <source>
        <strain evidence="1">Ann1</strain>
    </source>
</reference>
<sequence>MPRTYKSNLQLSDEDKKARRREQKKMSMRRARKKLDEIAKEEIRRKDRERYYKKKEKGEIKTIDQYTPRQQRQIRKMWREKSKKRRELLKMRKAANVLLEDNTPPISPSSSFSRIEVGRLIAARNKRERKAENEALKIKVLEMRRIIKRYRMRIRRLEAKKHKVINTPSSIKNALKRDVRTAVHDFLVKDEYSKVTAGKNETITRKKSKRQIRLLNDTLLNLHKVFQNETGMKISYQTFRRYRPFWVLFPKASTRNTCLCALHENSDYIVRSLYKAQVISYGSASDMAKAICCNNRLNRNCLERRCKDCKNKKVAFNDFNGDDFINYDRWIIKNVGIIVKGKEKQCKKCIKETVKTTKKISCSIV</sequence>
<keyword evidence="2" id="KW-1185">Reference proteome</keyword>
<gene>
    <name evidence="1" type="ORF">K1T71_007476</name>
</gene>
<protein>
    <submittedName>
        <fullName evidence="1">Uncharacterized protein</fullName>
    </submittedName>
</protein>
<accession>A0ACC1D0U7</accession>